<gene>
    <name evidence="2" type="primary">NRT2.6</name>
    <name evidence="2" type="ORF">g.53310</name>
</gene>
<evidence type="ECO:0000256" key="1">
    <source>
        <dbReference type="SAM" id="SignalP"/>
    </source>
</evidence>
<feature type="chain" id="PRO_5008899681" evidence="1">
    <location>
        <begin position="22"/>
        <end position="228"/>
    </location>
</feature>
<evidence type="ECO:0000313" key="2">
    <source>
        <dbReference type="EMBL" id="JAT45175.1"/>
    </source>
</evidence>
<feature type="signal peptide" evidence="1">
    <location>
        <begin position="1"/>
        <end position="21"/>
    </location>
</feature>
<dbReference type="PANTHER" id="PTHR34587:SF2">
    <property type="entry name" value="G-PROTEIN COUPLED RECEPTORS FAMILY 1 PROFILE DOMAIN-CONTAINING PROTEIN"/>
    <property type="match status" value="1"/>
</dbReference>
<dbReference type="EMBL" id="GDJX01022761">
    <property type="protein sequence ID" value="JAT45175.1"/>
    <property type="molecule type" value="Transcribed_RNA"/>
</dbReference>
<name>A0A1D1XS10_9ARAE</name>
<dbReference type="PANTHER" id="PTHR34587">
    <property type="entry name" value="VWFA DOMAIN-CONTAINING PROTEIN"/>
    <property type="match status" value="1"/>
</dbReference>
<keyword evidence="1" id="KW-0732">Signal</keyword>
<reference evidence="2" key="1">
    <citation type="submission" date="2015-07" db="EMBL/GenBank/DDBJ databases">
        <title>Transcriptome Assembly of Anthurium amnicola.</title>
        <authorList>
            <person name="Suzuki J."/>
        </authorList>
    </citation>
    <scope>NUCLEOTIDE SEQUENCE</scope>
</reference>
<proteinExistence type="predicted"/>
<organism evidence="2">
    <name type="scientific">Anthurium amnicola</name>
    <dbReference type="NCBI Taxonomy" id="1678845"/>
    <lineage>
        <taxon>Eukaryota</taxon>
        <taxon>Viridiplantae</taxon>
        <taxon>Streptophyta</taxon>
        <taxon>Embryophyta</taxon>
        <taxon>Tracheophyta</taxon>
        <taxon>Spermatophyta</taxon>
        <taxon>Magnoliopsida</taxon>
        <taxon>Liliopsida</taxon>
        <taxon>Araceae</taxon>
        <taxon>Pothoideae</taxon>
        <taxon>Potheae</taxon>
        <taxon>Anthurium</taxon>
    </lineage>
</organism>
<accession>A0A1D1XS10</accession>
<sequence>MKFVLIYVIVLLALLANEVLSKPIKGGQEDICKGLTPTNGKQIPEGSCSTTIQGIIPSSDKMTSSFIISPENESVLIPNTAFNVEVVINNLATGAFSDPKNQYYTEPQTVDGSGIVKGHSHVTIQKIDGLNPPNAKNFEFFEGLNQKAAAGHLVTKVIDKNGKPGLPAGKYRICAMSSSFTHQPLLMPIAKRGAQDDCIRITVGTIIINDNLDGKKKEKGGKGGKKEH</sequence>
<dbReference type="InterPro" id="IPR053216">
    <property type="entry name" value="Appressorial_penetr-assoc"/>
</dbReference>
<dbReference type="AlphaFoldDB" id="A0A1D1XS10"/>
<protein>
    <submittedName>
        <fullName evidence="2">High affinity nitrate transporter 2.6</fullName>
    </submittedName>
</protein>